<dbReference type="CDD" id="cd00761">
    <property type="entry name" value="Glyco_tranf_GTA_type"/>
    <property type="match status" value="1"/>
</dbReference>
<dbReference type="OrthoDB" id="396512at2"/>
<dbReference type="RefSeq" id="WP_007147849.1">
    <property type="nucleotide sequence ID" value="NZ_AKCI01000001.1"/>
</dbReference>
<feature type="transmembrane region" description="Helical" evidence="2">
    <location>
        <begin position="298"/>
        <end position="316"/>
    </location>
</feature>
<keyword evidence="2" id="KW-0472">Membrane</keyword>
<dbReference type="EMBL" id="AGZS01000003">
    <property type="protein sequence ID" value="EJD64910.1"/>
    <property type="molecule type" value="Genomic_DNA"/>
</dbReference>
<dbReference type="SUPFAM" id="SSF53448">
    <property type="entry name" value="Nucleotide-diphospho-sugar transferases"/>
    <property type="match status" value="1"/>
</dbReference>
<dbReference type="HOGENOM" id="CLU_025996_1_1_11"/>
<accession>J0D4P4</accession>
<dbReference type="Pfam" id="PF00535">
    <property type="entry name" value="Glycos_transf_2"/>
    <property type="match status" value="1"/>
</dbReference>
<evidence type="ECO:0000259" key="3">
    <source>
        <dbReference type="Pfam" id="PF00535"/>
    </source>
</evidence>
<dbReference type="AlphaFoldDB" id="J0D4P4"/>
<evidence type="ECO:0000256" key="1">
    <source>
        <dbReference type="SAM" id="MobiDB-lite"/>
    </source>
</evidence>
<gene>
    <name evidence="4" type="ORF">HMPREF9156_00785</name>
</gene>
<dbReference type="PANTHER" id="PTHR22916:SF3">
    <property type="entry name" value="UDP-GLCNAC:BETAGAL BETA-1,3-N-ACETYLGLUCOSAMINYLTRANSFERASE-LIKE PROTEIN 1"/>
    <property type="match status" value="1"/>
</dbReference>
<feature type="domain" description="Glycosyltransferase 2-like" evidence="3">
    <location>
        <begin position="43"/>
        <end position="147"/>
    </location>
</feature>
<evidence type="ECO:0000256" key="2">
    <source>
        <dbReference type="SAM" id="Phobius"/>
    </source>
</evidence>
<keyword evidence="2" id="KW-1133">Transmembrane helix</keyword>
<proteinExistence type="predicted"/>
<keyword evidence="5" id="KW-1185">Reference proteome</keyword>
<dbReference type="GO" id="GO:0016758">
    <property type="term" value="F:hexosyltransferase activity"/>
    <property type="evidence" value="ECO:0007669"/>
    <property type="project" value="UniProtKB-ARBA"/>
</dbReference>
<feature type="region of interest" description="Disordered" evidence="1">
    <location>
        <begin position="1"/>
        <end position="32"/>
    </location>
</feature>
<dbReference type="PANTHER" id="PTHR22916">
    <property type="entry name" value="GLYCOSYLTRANSFERASE"/>
    <property type="match status" value="1"/>
</dbReference>
<name>J0D4P4_9BIFI</name>
<dbReference type="Gene3D" id="3.90.550.10">
    <property type="entry name" value="Spore Coat Polysaccharide Biosynthesis Protein SpsA, Chain A"/>
    <property type="match status" value="1"/>
</dbReference>
<evidence type="ECO:0000313" key="4">
    <source>
        <dbReference type="EMBL" id="EJD64910.1"/>
    </source>
</evidence>
<keyword evidence="2" id="KW-0812">Transmembrane</keyword>
<dbReference type="eggNOG" id="COG0463">
    <property type="taxonomic scope" value="Bacteria"/>
</dbReference>
<sequence length="378" mass="42754">MDLRDKAGTAGPSDDENPDIPENAGSGLAPHPAIPAVRQKTLTIVVPSYNVEQCLRRCVNSLLNCDSTADIDIVIVDDGSTDSTPALADELAQGSQGVVRVIHQENRGHGGAVNAGIDAAQGMYIKIVDADDWLDPGAYAKVLRFLRLQAMNTMPVDMVVTNYVYEKKAENIQTVINYKHAIPTGRVLTWDDLRTFYINQYLLMHSIIYRASVLRESGMRLPEKTFYVDFIYAYQPLPYVKTMTYLDVDFYRYFIGREGQSVAKETMIRRVDELLRVNSFMVHATPDASTVPYGLYKYMIHYLSINCVVVSIFLILSKKKENYVRKSHMWDDLYEYSPQISHDVRKTTLCRAVNMPSPVGRALVRRVYAIANHFVGFN</sequence>
<reference evidence="4 5" key="1">
    <citation type="submission" date="2012-01" db="EMBL/GenBank/DDBJ databases">
        <title>The Genome Sequence of Scardovia wiggsiae F0424.</title>
        <authorList>
            <consortium name="The Broad Institute Genome Sequencing Platform"/>
            <person name="Earl A."/>
            <person name="Ward D."/>
            <person name="Feldgarden M."/>
            <person name="Gevers D."/>
            <person name="Izard J."/>
            <person name="Ganesan A."/>
            <person name="Baranova O.V."/>
            <person name="Blanton J.M."/>
            <person name="Tanner A.C."/>
            <person name="Mathney J."/>
            <person name="Dewhirst F.E."/>
            <person name="Young S.K."/>
            <person name="Zeng Q."/>
            <person name="Gargeya S."/>
            <person name="Fitzgerald M."/>
            <person name="Haas B."/>
            <person name="Abouelleil A."/>
            <person name="Alvarado L."/>
            <person name="Arachchi H.M."/>
            <person name="Berlin A."/>
            <person name="Chapman S.B."/>
            <person name="Gearin G."/>
            <person name="Goldberg J."/>
            <person name="Griggs A."/>
            <person name="Gujja S."/>
            <person name="Hansen M."/>
            <person name="Heiman D."/>
            <person name="Howarth C."/>
            <person name="Larimer J."/>
            <person name="Lui A."/>
            <person name="MacDonald P.J.P."/>
            <person name="McCowen C."/>
            <person name="Montmayeur A."/>
            <person name="Murphy C."/>
            <person name="Neiman D."/>
            <person name="Pearson M."/>
            <person name="Priest M."/>
            <person name="Roberts A."/>
            <person name="Saif S."/>
            <person name="Shea T."/>
            <person name="Sisk P."/>
            <person name="Stolte C."/>
            <person name="Sykes S."/>
            <person name="Wortman J."/>
            <person name="Nusbaum C."/>
            <person name="Birren B."/>
        </authorList>
    </citation>
    <scope>NUCLEOTIDE SEQUENCE [LARGE SCALE GENOMIC DNA]</scope>
    <source>
        <strain evidence="4 5">F0424</strain>
    </source>
</reference>
<evidence type="ECO:0000313" key="5">
    <source>
        <dbReference type="Proteomes" id="UP000006415"/>
    </source>
</evidence>
<dbReference type="Proteomes" id="UP000006415">
    <property type="component" value="Unassembled WGS sequence"/>
</dbReference>
<dbReference type="InterPro" id="IPR029044">
    <property type="entry name" value="Nucleotide-diphossugar_trans"/>
</dbReference>
<dbReference type="STRING" id="857290.HMPREF9156_00785"/>
<dbReference type="InterPro" id="IPR001173">
    <property type="entry name" value="Glyco_trans_2-like"/>
</dbReference>
<protein>
    <recommendedName>
        <fullName evidence="3">Glycosyltransferase 2-like domain-containing protein</fullName>
    </recommendedName>
</protein>
<organism evidence="4 5">
    <name type="scientific">Scardovia wiggsiae F0424</name>
    <dbReference type="NCBI Taxonomy" id="857290"/>
    <lineage>
        <taxon>Bacteria</taxon>
        <taxon>Bacillati</taxon>
        <taxon>Actinomycetota</taxon>
        <taxon>Actinomycetes</taxon>
        <taxon>Bifidobacteriales</taxon>
        <taxon>Bifidobacteriaceae</taxon>
        <taxon>Scardovia</taxon>
    </lineage>
</organism>
<comment type="caution">
    <text evidence="4">The sequence shown here is derived from an EMBL/GenBank/DDBJ whole genome shotgun (WGS) entry which is preliminary data.</text>
</comment>